<dbReference type="RefSeq" id="XP_015175532.1">
    <property type="nucleotide sequence ID" value="XM_015320046.1"/>
</dbReference>
<keyword evidence="5" id="KW-0804">Transcription</keyword>
<evidence type="ECO:0000313" key="10">
    <source>
        <dbReference type="Proteomes" id="UP000694924"/>
    </source>
</evidence>
<evidence type="ECO:0000256" key="9">
    <source>
        <dbReference type="SAM" id="MobiDB-lite"/>
    </source>
</evidence>
<comment type="subcellular location">
    <subcellularLocation>
        <location evidence="1">Nucleus</location>
    </subcellularLocation>
</comment>
<gene>
    <name evidence="11" type="primary">LOC107065924</name>
</gene>
<keyword evidence="3" id="KW-0805">Transcription regulation</keyword>
<dbReference type="InterPro" id="IPR000814">
    <property type="entry name" value="TBP"/>
</dbReference>
<keyword evidence="4" id="KW-0238">DNA-binding</keyword>
<dbReference type="InterPro" id="IPR015445">
    <property type="entry name" value="TBP-like"/>
</dbReference>
<keyword evidence="6" id="KW-0539">Nucleus</keyword>
<sequence length="290" mass="32763">MATAIQKNSMKPLTNRSLNHVENVENLDNSDICTESKDNGLFKEDIQTCMSDPDQDTPELDIVINNVVCSFSVRCHLNLREIALHGSNVEYRRENGMITMKLRRPYTTASIWSSGKVTCTGATSELEAKVAARRFARSLQKLGFKARFNNYRVVNVLGTCCMPFAIKITSFSLYHKDNADYEPELHPGVTYKLKEPKATLKIFATGSVTVTAPNVAAVQAAIEYIYPLVYEFRKERSVEDKIALETKKRRHGRKRKREEFLHNTDLIYDPLLSPSSSSIEEGADSDASWN</sequence>
<evidence type="ECO:0000256" key="5">
    <source>
        <dbReference type="ARBA" id="ARBA00023163"/>
    </source>
</evidence>
<dbReference type="GeneID" id="107065924"/>
<evidence type="ECO:0000256" key="4">
    <source>
        <dbReference type="ARBA" id="ARBA00023125"/>
    </source>
</evidence>
<name>A0ABM1I5P5_POLDO</name>
<dbReference type="SUPFAM" id="SSF55945">
    <property type="entry name" value="TATA-box binding protein-like"/>
    <property type="match status" value="2"/>
</dbReference>
<dbReference type="Proteomes" id="UP000694924">
    <property type="component" value="Unplaced"/>
</dbReference>
<evidence type="ECO:0000256" key="8">
    <source>
        <dbReference type="ARBA" id="ARBA00033173"/>
    </source>
</evidence>
<evidence type="ECO:0000256" key="2">
    <source>
        <dbReference type="ARBA" id="ARBA00005560"/>
    </source>
</evidence>
<evidence type="ECO:0000256" key="6">
    <source>
        <dbReference type="ARBA" id="ARBA00023242"/>
    </source>
</evidence>
<dbReference type="Pfam" id="PF00352">
    <property type="entry name" value="TBP"/>
    <property type="match status" value="2"/>
</dbReference>
<evidence type="ECO:0000313" key="11">
    <source>
        <dbReference type="RefSeq" id="XP_015175532.1"/>
    </source>
</evidence>
<evidence type="ECO:0000256" key="7">
    <source>
        <dbReference type="ARBA" id="ARBA00023474"/>
    </source>
</evidence>
<evidence type="ECO:0000256" key="3">
    <source>
        <dbReference type="ARBA" id="ARBA00023015"/>
    </source>
</evidence>
<keyword evidence="10" id="KW-1185">Reference proteome</keyword>
<protein>
    <recommendedName>
        <fullName evidence="7">TATA box-binding protein-like 1</fullName>
    </recommendedName>
    <alternativeName>
        <fullName evidence="8">TBP-like factor</fullName>
    </alternativeName>
</protein>
<dbReference type="Gene3D" id="3.30.310.10">
    <property type="entry name" value="TATA-Binding Protein"/>
    <property type="match status" value="2"/>
</dbReference>
<reference evidence="11" key="1">
    <citation type="submission" date="2025-08" db="UniProtKB">
        <authorList>
            <consortium name="RefSeq"/>
        </authorList>
    </citation>
    <scope>IDENTIFICATION</scope>
    <source>
        <tissue evidence="11">Whole body</tissue>
    </source>
</reference>
<feature type="region of interest" description="Disordered" evidence="9">
    <location>
        <begin position="271"/>
        <end position="290"/>
    </location>
</feature>
<evidence type="ECO:0000256" key="1">
    <source>
        <dbReference type="ARBA" id="ARBA00004123"/>
    </source>
</evidence>
<comment type="similarity">
    <text evidence="2">Belongs to the TBP family.</text>
</comment>
<dbReference type="PRINTS" id="PR00686">
    <property type="entry name" value="TIFACTORIID"/>
</dbReference>
<organism evidence="10 11">
    <name type="scientific">Polistes dominula</name>
    <name type="common">European paper wasp</name>
    <name type="synonym">Vespa dominula</name>
    <dbReference type="NCBI Taxonomy" id="743375"/>
    <lineage>
        <taxon>Eukaryota</taxon>
        <taxon>Metazoa</taxon>
        <taxon>Ecdysozoa</taxon>
        <taxon>Arthropoda</taxon>
        <taxon>Hexapoda</taxon>
        <taxon>Insecta</taxon>
        <taxon>Pterygota</taxon>
        <taxon>Neoptera</taxon>
        <taxon>Endopterygota</taxon>
        <taxon>Hymenoptera</taxon>
        <taxon>Apocrita</taxon>
        <taxon>Aculeata</taxon>
        <taxon>Vespoidea</taxon>
        <taxon>Vespidae</taxon>
        <taxon>Polistinae</taxon>
        <taxon>Polistini</taxon>
        <taxon>Polistes</taxon>
    </lineage>
</organism>
<dbReference type="PANTHER" id="PTHR10126">
    <property type="entry name" value="TATA-BOX BINDING PROTEIN"/>
    <property type="match status" value="1"/>
</dbReference>
<proteinExistence type="inferred from homology"/>
<dbReference type="CDD" id="cd04517">
    <property type="entry name" value="TLF"/>
    <property type="match status" value="1"/>
</dbReference>
<accession>A0ABM1I5P5</accession>
<dbReference type="InterPro" id="IPR012295">
    <property type="entry name" value="TBP_dom_sf"/>
</dbReference>